<protein>
    <recommendedName>
        <fullName evidence="3">ESX-1 secretion-associated protein</fullName>
    </recommendedName>
</protein>
<dbReference type="Proteomes" id="UP000287171">
    <property type="component" value="Unassembled WGS sequence"/>
</dbReference>
<evidence type="ECO:0000313" key="2">
    <source>
        <dbReference type="Proteomes" id="UP000287171"/>
    </source>
</evidence>
<name>A0A402BFD5_9CHLR</name>
<comment type="caution">
    <text evidence="1">The sequence shown here is derived from an EMBL/GenBank/DDBJ whole genome shotgun (WGS) entry which is preliminary data.</text>
</comment>
<reference evidence="2" key="1">
    <citation type="submission" date="2018-12" db="EMBL/GenBank/DDBJ databases">
        <title>Tengunoibacter tsumagoiensis gen. nov., sp. nov., Dictyobacter kobayashii sp. nov., D. alpinus sp. nov., and D. joshuensis sp. nov. and description of Dictyobacteraceae fam. nov. within the order Ktedonobacterales isolated from Tengu-no-mugimeshi.</title>
        <authorList>
            <person name="Wang C.M."/>
            <person name="Zheng Y."/>
            <person name="Sakai Y."/>
            <person name="Toyoda A."/>
            <person name="Minakuchi Y."/>
            <person name="Abe K."/>
            <person name="Yokota A."/>
            <person name="Yabe S."/>
        </authorList>
    </citation>
    <scope>NUCLEOTIDE SEQUENCE [LARGE SCALE GENOMIC DNA]</scope>
    <source>
        <strain evidence="2">Uno16</strain>
    </source>
</reference>
<keyword evidence="2" id="KW-1185">Reference proteome</keyword>
<dbReference type="EMBL" id="BIFT01000002">
    <property type="protein sequence ID" value="GCE30121.1"/>
    <property type="molecule type" value="Genomic_DNA"/>
</dbReference>
<dbReference type="AlphaFoldDB" id="A0A402BFD5"/>
<accession>A0A402BFD5</accession>
<gene>
    <name evidence="1" type="ORF">KDA_56050</name>
</gene>
<sequence length="111" mass="12256">MSDSSQKPISYPTGHMVEVAGQMLHNARNGLAEHEAAWTNIRGYVNSLFGFLQGPIFAVINPYEQHLRKSYQWQIDCANAILSAAGQMSNTDKNIANGFTPYPGFDLPPTK</sequence>
<organism evidence="1 2">
    <name type="scientific">Dictyobacter alpinus</name>
    <dbReference type="NCBI Taxonomy" id="2014873"/>
    <lineage>
        <taxon>Bacteria</taxon>
        <taxon>Bacillati</taxon>
        <taxon>Chloroflexota</taxon>
        <taxon>Ktedonobacteria</taxon>
        <taxon>Ktedonobacterales</taxon>
        <taxon>Dictyobacteraceae</taxon>
        <taxon>Dictyobacter</taxon>
    </lineage>
</organism>
<dbReference type="OrthoDB" id="165845at2"/>
<evidence type="ECO:0008006" key="3">
    <source>
        <dbReference type="Google" id="ProtNLM"/>
    </source>
</evidence>
<evidence type="ECO:0000313" key="1">
    <source>
        <dbReference type="EMBL" id="GCE30121.1"/>
    </source>
</evidence>
<dbReference type="RefSeq" id="WP_126630277.1">
    <property type="nucleotide sequence ID" value="NZ_BIFT01000002.1"/>
</dbReference>
<proteinExistence type="predicted"/>